<dbReference type="InterPro" id="IPR003675">
    <property type="entry name" value="Rce1/LyrA-like_dom"/>
</dbReference>
<evidence type="ECO:0000313" key="4">
    <source>
        <dbReference type="Proteomes" id="UP000306912"/>
    </source>
</evidence>
<keyword evidence="1" id="KW-1133">Transmembrane helix</keyword>
<dbReference type="GO" id="GO:0008237">
    <property type="term" value="F:metallopeptidase activity"/>
    <property type="evidence" value="ECO:0007669"/>
    <property type="project" value="UniProtKB-KW"/>
</dbReference>
<dbReference type="Pfam" id="PF02517">
    <property type="entry name" value="Rce1-like"/>
    <property type="match status" value="1"/>
</dbReference>
<keyword evidence="3" id="KW-0378">Hydrolase</keyword>
<organism evidence="3 4">
    <name type="scientific">Culicoidibacter larvae</name>
    <dbReference type="NCBI Taxonomy" id="2579976"/>
    <lineage>
        <taxon>Bacteria</taxon>
        <taxon>Bacillati</taxon>
        <taxon>Bacillota</taxon>
        <taxon>Culicoidibacteria</taxon>
        <taxon>Culicoidibacterales</taxon>
        <taxon>Culicoidibacteraceae</taxon>
        <taxon>Culicoidibacter</taxon>
    </lineage>
</organism>
<dbReference type="FunCoup" id="A0A5R8QCM4">
    <property type="interactions" value="14"/>
</dbReference>
<keyword evidence="3" id="KW-0645">Protease</keyword>
<dbReference type="Proteomes" id="UP000306912">
    <property type="component" value="Unassembled WGS sequence"/>
</dbReference>
<sequence length="291" mass="32935">MALFQFLGKFKYAFALSKSILTFFNKYRIIHVIQLGDGCMKFTVRETIALVSAVLCYFVLPIIVAVPVMMIGMMQGGAIDPTELAMPAWTLNAIMIVSFAFLIVLAIVLLIVYRRFLIDEWKKVIAKPLRFVLISIIGIIVFVGFQYIIGFFIPESGANQQLIEDINQQMPWLMGIQAVILAPFVEEMIFRKVLYMHLKGKGQLSIDAFKTKTTAKGGALIRVIALMISSSLLFGLMHFGFGTDPWFMIIPYFTMGLLLVISYEVSQMFYVPVIIHFANNLLSVLMMLFLH</sequence>
<feature type="transmembrane region" description="Helical" evidence="1">
    <location>
        <begin position="93"/>
        <end position="117"/>
    </location>
</feature>
<dbReference type="AlphaFoldDB" id="A0A5R8QCM4"/>
<dbReference type="OrthoDB" id="8607342at2"/>
<dbReference type="PANTHER" id="PTHR36435">
    <property type="entry name" value="SLR1288 PROTEIN"/>
    <property type="match status" value="1"/>
</dbReference>
<dbReference type="GO" id="GO:0004175">
    <property type="term" value="F:endopeptidase activity"/>
    <property type="evidence" value="ECO:0007669"/>
    <property type="project" value="UniProtKB-ARBA"/>
</dbReference>
<evidence type="ECO:0000256" key="1">
    <source>
        <dbReference type="SAM" id="Phobius"/>
    </source>
</evidence>
<gene>
    <name evidence="3" type="ORF">FEZ08_05975</name>
</gene>
<evidence type="ECO:0000259" key="2">
    <source>
        <dbReference type="Pfam" id="PF02517"/>
    </source>
</evidence>
<feature type="transmembrane region" description="Helical" evidence="1">
    <location>
        <begin position="219"/>
        <end position="239"/>
    </location>
</feature>
<protein>
    <submittedName>
        <fullName evidence="3">CPBP family intramembrane metalloprotease</fullName>
    </submittedName>
</protein>
<feature type="transmembrane region" description="Helical" evidence="1">
    <location>
        <begin position="129"/>
        <end position="152"/>
    </location>
</feature>
<feature type="transmembrane region" description="Helical" evidence="1">
    <location>
        <begin position="172"/>
        <end position="190"/>
    </location>
</feature>
<keyword evidence="1" id="KW-0472">Membrane</keyword>
<dbReference type="GO" id="GO:0006508">
    <property type="term" value="P:proteolysis"/>
    <property type="evidence" value="ECO:0007669"/>
    <property type="project" value="UniProtKB-KW"/>
</dbReference>
<dbReference type="InterPro" id="IPR052710">
    <property type="entry name" value="CAAX_protease"/>
</dbReference>
<feature type="transmembrane region" description="Helical" evidence="1">
    <location>
        <begin position="270"/>
        <end position="290"/>
    </location>
</feature>
<feature type="domain" description="CAAX prenyl protease 2/Lysostaphin resistance protein A-like" evidence="2">
    <location>
        <begin position="170"/>
        <end position="282"/>
    </location>
</feature>
<dbReference type="GO" id="GO:0080120">
    <property type="term" value="P:CAAX-box protein maturation"/>
    <property type="evidence" value="ECO:0007669"/>
    <property type="project" value="UniProtKB-ARBA"/>
</dbReference>
<reference evidence="3 4" key="1">
    <citation type="submission" date="2019-05" db="EMBL/GenBank/DDBJ databases">
        <title>Culicoidintestinum kansasii gen. nov., sp. nov. from the gastrointestinal tract of the biting midge, Culicoides sonorensis.</title>
        <authorList>
            <person name="Neupane S."/>
            <person name="Ghosh A."/>
            <person name="Gunther S."/>
            <person name="Martin K."/>
            <person name="Zurek L."/>
        </authorList>
    </citation>
    <scope>NUCLEOTIDE SEQUENCE [LARGE SCALE GENOMIC DNA]</scope>
    <source>
        <strain evidence="3 4">CS-1</strain>
    </source>
</reference>
<dbReference type="PANTHER" id="PTHR36435:SF1">
    <property type="entry name" value="CAAX AMINO TERMINAL PROTEASE FAMILY PROTEIN"/>
    <property type="match status" value="1"/>
</dbReference>
<dbReference type="InParanoid" id="A0A5R8QCM4"/>
<keyword evidence="3" id="KW-0482">Metalloprotease</keyword>
<keyword evidence="4" id="KW-1185">Reference proteome</keyword>
<feature type="transmembrane region" description="Helical" evidence="1">
    <location>
        <begin position="245"/>
        <end position="263"/>
    </location>
</feature>
<keyword evidence="1" id="KW-0812">Transmembrane</keyword>
<proteinExistence type="predicted"/>
<feature type="transmembrane region" description="Helical" evidence="1">
    <location>
        <begin position="48"/>
        <end position="73"/>
    </location>
</feature>
<comment type="caution">
    <text evidence="3">The sequence shown here is derived from an EMBL/GenBank/DDBJ whole genome shotgun (WGS) entry which is preliminary data.</text>
</comment>
<name>A0A5R8QCM4_9FIRM</name>
<accession>A0A5R8QCM4</accession>
<evidence type="ECO:0000313" key="3">
    <source>
        <dbReference type="EMBL" id="TLG74252.1"/>
    </source>
</evidence>
<dbReference type="EMBL" id="VBWP01000004">
    <property type="protein sequence ID" value="TLG74252.1"/>
    <property type="molecule type" value="Genomic_DNA"/>
</dbReference>